<dbReference type="Pfam" id="PF00884">
    <property type="entry name" value="Sulfatase"/>
    <property type="match status" value="1"/>
</dbReference>
<dbReference type="InterPro" id="IPR052701">
    <property type="entry name" value="GAG_Ulvan_Degrading_Sulfatases"/>
</dbReference>
<dbReference type="RefSeq" id="WP_158862808.1">
    <property type="nucleotide sequence ID" value="NZ_CP046401.1"/>
</dbReference>
<name>A0A6I6JII7_9BACT</name>
<keyword evidence="4" id="KW-1185">Reference proteome</keyword>
<evidence type="ECO:0000256" key="1">
    <source>
        <dbReference type="SAM" id="SignalP"/>
    </source>
</evidence>
<evidence type="ECO:0000259" key="2">
    <source>
        <dbReference type="Pfam" id="PF00884"/>
    </source>
</evidence>
<feature type="signal peptide" evidence="1">
    <location>
        <begin position="1"/>
        <end position="20"/>
    </location>
</feature>
<dbReference type="AlphaFoldDB" id="A0A6I6JII7"/>
<dbReference type="EMBL" id="CP046401">
    <property type="protein sequence ID" value="QGY42556.1"/>
    <property type="molecule type" value="Genomic_DNA"/>
</dbReference>
<dbReference type="PROSITE" id="PS51257">
    <property type="entry name" value="PROKAR_LIPOPROTEIN"/>
    <property type="match status" value="1"/>
</dbReference>
<dbReference type="GO" id="GO:0016740">
    <property type="term" value="F:transferase activity"/>
    <property type="evidence" value="ECO:0007669"/>
    <property type="project" value="UniProtKB-KW"/>
</dbReference>
<dbReference type="GO" id="GO:0016787">
    <property type="term" value="F:hydrolase activity"/>
    <property type="evidence" value="ECO:0007669"/>
    <property type="project" value="UniProtKB-KW"/>
</dbReference>
<dbReference type="SUPFAM" id="SSF53649">
    <property type="entry name" value="Alkaline phosphatase-like"/>
    <property type="match status" value="1"/>
</dbReference>
<dbReference type="KEGG" id="mcos:GM418_02475"/>
<dbReference type="InterPro" id="IPR017850">
    <property type="entry name" value="Alkaline_phosphatase_core_sf"/>
</dbReference>
<feature type="chain" id="PRO_5026216405" evidence="1">
    <location>
        <begin position="21"/>
        <end position="499"/>
    </location>
</feature>
<dbReference type="PANTHER" id="PTHR43751:SF1">
    <property type="entry name" value="SULFATASE ATSG-RELATED"/>
    <property type="match status" value="1"/>
</dbReference>
<keyword evidence="1" id="KW-0732">Signal</keyword>
<evidence type="ECO:0000313" key="4">
    <source>
        <dbReference type="Proteomes" id="UP000428260"/>
    </source>
</evidence>
<protein>
    <submittedName>
        <fullName evidence="3">Sulfatase-like hydrolase/transferase</fullName>
    </submittedName>
</protein>
<proteinExistence type="predicted"/>
<gene>
    <name evidence="3" type="ORF">GM418_02475</name>
</gene>
<accession>A0A6I6JII7</accession>
<feature type="domain" description="Sulfatase N-terminal" evidence="2">
    <location>
        <begin position="30"/>
        <end position="319"/>
    </location>
</feature>
<keyword evidence="3" id="KW-0808">Transferase</keyword>
<dbReference type="Gene3D" id="3.40.720.10">
    <property type="entry name" value="Alkaline Phosphatase, subunit A"/>
    <property type="match status" value="1"/>
</dbReference>
<dbReference type="InterPro" id="IPR000917">
    <property type="entry name" value="Sulfatase_N"/>
</dbReference>
<reference evidence="3 4" key="1">
    <citation type="submission" date="2019-11" db="EMBL/GenBank/DDBJ databases">
        <authorList>
            <person name="Zheng R.K."/>
            <person name="Sun C.M."/>
        </authorList>
    </citation>
    <scope>NUCLEOTIDE SEQUENCE [LARGE SCALE GENOMIC DNA]</scope>
    <source>
        <strain evidence="3 4">WC007</strain>
    </source>
</reference>
<organism evidence="3 4">
    <name type="scientific">Maribellus comscasis</name>
    <dbReference type="NCBI Taxonomy" id="2681766"/>
    <lineage>
        <taxon>Bacteria</taxon>
        <taxon>Pseudomonadati</taxon>
        <taxon>Bacteroidota</taxon>
        <taxon>Bacteroidia</taxon>
        <taxon>Marinilabiliales</taxon>
        <taxon>Prolixibacteraceae</taxon>
        <taxon>Maribellus</taxon>
    </lineage>
</organism>
<dbReference type="CDD" id="cd16027">
    <property type="entry name" value="SGSH"/>
    <property type="match status" value="1"/>
</dbReference>
<evidence type="ECO:0000313" key="3">
    <source>
        <dbReference type="EMBL" id="QGY42556.1"/>
    </source>
</evidence>
<dbReference type="Proteomes" id="UP000428260">
    <property type="component" value="Chromosome"/>
</dbReference>
<dbReference type="PANTHER" id="PTHR43751">
    <property type="entry name" value="SULFATASE"/>
    <property type="match status" value="1"/>
</dbReference>
<sequence>MRIRIAIIIFSVFALFSACNITNDDKAPLNILLFTADDLDKNSLGCYGGKVEDISPNIDKFAAEGLMFNHAYVNNSICAPSRGILATGLYGHNSGVMGFMKMSPECKTPLIMEVMREHGYQVGILSKVDHSTPKESFKWDFVYTQQQLGNGRNPDLYYKRAKDFFDMAKKSGKPFYFMVNSNDPHRPFFVTGQKLSGGMAEPSRICSPEEIDVPGFLPDLPDVRKELSYYYNSAKRLDDTFGKVMQALEESGYKENTLVIFISDNGIAVPFAKCDNYHSSSRTPWIVRWPGVIKQGTVNDENLISEIDYYPTILDALGIKINARLDGKSRLPLYKRERQKNDAIVFTQIDSKAGGRAAPMRSSASPMRGVQTLDYIYIFNAWAFTNVIYYNNNEGITMQAMERAAESDQKIRNRVDFFRRRPIEEFYDIKKDPDCLINLISDPEYSKEIQQKRDELEAWMKKYNDPLLYVYENRDNKEEISDKLYELYPDLRVGDITDK</sequence>
<keyword evidence="3" id="KW-0378">Hydrolase</keyword>